<dbReference type="Pfam" id="PF02563">
    <property type="entry name" value="Poly_export"/>
    <property type="match status" value="1"/>
</dbReference>
<evidence type="ECO:0000259" key="2">
    <source>
        <dbReference type="Pfam" id="PF02563"/>
    </source>
</evidence>
<dbReference type="EMBL" id="JABXXQ010000108">
    <property type="protein sequence ID" value="NVN30136.1"/>
    <property type="molecule type" value="Genomic_DNA"/>
</dbReference>
<dbReference type="InterPro" id="IPR003715">
    <property type="entry name" value="Poly_export_N"/>
</dbReference>
<comment type="caution">
    <text evidence="4">The sequence shown here is derived from an EMBL/GenBank/DDBJ whole genome shotgun (WGS) entry which is preliminary data.</text>
</comment>
<evidence type="ECO:0000313" key="5">
    <source>
        <dbReference type="Proteomes" id="UP000565205"/>
    </source>
</evidence>
<evidence type="ECO:0000256" key="1">
    <source>
        <dbReference type="ARBA" id="ARBA00022729"/>
    </source>
</evidence>
<dbReference type="AlphaFoldDB" id="A0A850NQK1"/>
<dbReference type="InterPro" id="IPR019554">
    <property type="entry name" value="Soluble_ligand-bd"/>
</dbReference>
<keyword evidence="1" id="KW-0732">Signal</keyword>
<accession>A0A850NQK1</accession>
<dbReference type="Proteomes" id="UP000565205">
    <property type="component" value="Unassembled WGS sequence"/>
</dbReference>
<organism evidence="4 5">
    <name type="scientific">Endobacter medicaginis</name>
    <dbReference type="NCBI Taxonomy" id="1181271"/>
    <lineage>
        <taxon>Bacteria</taxon>
        <taxon>Pseudomonadati</taxon>
        <taxon>Pseudomonadota</taxon>
        <taxon>Alphaproteobacteria</taxon>
        <taxon>Acetobacterales</taxon>
        <taxon>Acetobacteraceae</taxon>
        <taxon>Endobacter</taxon>
    </lineage>
</organism>
<dbReference type="PANTHER" id="PTHR33619">
    <property type="entry name" value="POLYSACCHARIDE EXPORT PROTEIN GFCE-RELATED"/>
    <property type="match status" value="1"/>
</dbReference>
<evidence type="ECO:0000259" key="3">
    <source>
        <dbReference type="Pfam" id="PF10531"/>
    </source>
</evidence>
<dbReference type="InterPro" id="IPR049712">
    <property type="entry name" value="Poly_export"/>
</dbReference>
<evidence type="ECO:0000313" key="4">
    <source>
        <dbReference type="EMBL" id="NVN30136.1"/>
    </source>
</evidence>
<dbReference type="PANTHER" id="PTHR33619:SF3">
    <property type="entry name" value="POLYSACCHARIDE EXPORT PROTEIN GFCE-RELATED"/>
    <property type="match status" value="1"/>
</dbReference>
<feature type="domain" description="Soluble ligand binding" evidence="3">
    <location>
        <begin position="128"/>
        <end position="175"/>
    </location>
</feature>
<proteinExistence type="predicted"/>
<gene>
    <name evidence="4" type="ORF">HUK83_07285</name>
</gene>
<dbReference type="Pfam" id="PF10531">
    <property type="entry name" value="SLBB"/>
    <property type="match status" value="1"/>
</dbReference>
<dbReference type="GO" id="GO:0015159">
    <property type="term" value="F:polysaccharide transmembrane transporter activity"/>
    <property type="evidence" value="ECO:0007669"/>
    <property type="project" value="InterPro"/>
</dbReference>
<sequence length="201" mass="21779">MPRHGQRRRHPIAARPALASLGLAATLCVSLGACTPGTDLHEVPSYDPHSYVLGVDDQIRVITYDQDQLSTDFRVDAGGKVAVPTLGNLQAAGLTTAEFAAEMTQALEKQKLLRHPSVVVEIVAYRPVSILGEVARPGEYPYRPGMTLLTAIAASGGYTYRAFEGYAYVVRQEGDHTVTGRLSPGDFVKPGDAIQVYERHF</sequence>
<reference evidence="4 5" key="1">
    <citation type="submission" date="2020-06" db="EMBL/GenBank/DDBJ databases">
        <title>Description of novel acetic acid bacteria.</title>
        <authorList>
            <person name="Sombolestani A."/>
        </authorList>
    </citation>
    <scope>NUCLEOTIDE SEQUENCE [LARGE SCALE GENOMIC DNA]</scope>
    <source>
        <strain evidence="4 5">LMG 26838</strain>
    </source>
</reference>
<dbReference type="PROSITE" id="PS51257">
    <property type="entry name" value="PROKAR_LIPOPROTEIN"/>
    <property type="match status" value="1"/>
</dbReference>
<dbReference type="Gene3D" id="3.10.560.10">
    <property type="entry name" value="Outer membrane lipoprotein wza domain like"/>
    <property type="match status" value="1"/>
</dbReference>
<feature type="domain" description="Polysaccharide export protein N-terminal" evidence="2">
    <location>
        <begin position="47"/>
        <end position="122"/>
    </location>
</feature>
<dbReference type="Gene3D" id="3.30.1950.10">
    <property type="entry name" value="wza like domain"/>
    <property type="match status" value="1"/>
</dbReference>
<name>A0A850NQK1_9PROT</name>
<protein>
    <submittedName>
        <fullName evidence="4">Polysaccharide export protein</fullName>
    </submittedName>
</protein>